<keyword evidence="2" id="KW-1185">Reference proteome</keyword>
<accession>A0A844XZ81</accession>
<sequence>MSLIAAATLMVMGSGPIEVVASPAPSMDVGYEELVAGNDLAALAAIENSDLANDDPARLINHGIALARLGQEDAARAKFAEAAALRDRYRLETAGGQWVDSRVLARRGLAMVDGQDFKDYAALASR</sequence>
<dbReference type="AlphaFoldDB" id="A0A844XZ81"/>
<proteinExistence type="predicted"/>
<evidence type="ECO:0000313" key="2">
    <source>
        <dbReference type="Proteomes" id="UP000444185"/>
    </source>
</evidence>
<dbReference type="Proteomes" id="UP000444185">
    <property type="component" value="Unassembled WGS sequence"/>
</dbReference>
<name>A0A844XZ81_9SPHN</name>
<organism evidence="1 2">
    <name type="scientific">Qipengyuania gaetbuli</name>
    <dbReference type="NCBI Taxonomy" id="266952"/>
    <lineage>
        <taxon>Bacteria</taxon>
        <taxon>Pseudomonadati</taxon>
        <taxon>Pseudomonadota</taxon>
        <taxon>Alphaproteobacteria</taxon>
        <taxon>Sphingomonadales</taxon>
        <taxon>Erythrobacteraceae</taxon>
        <taxon>Qipengyuania</taxon>
    </lineage>
</organism>
<dbReference type="RefSeq" id="WP_160608051.1">
    <property type="nucleotide sequence ID" value="NZ_JAHVHS010000002.1"/>
</dbReference>
<dbReference type="EMBL" id="WTYF01000004">
    <property type="protein sequence ID" value="MXO51350.1"/>
    <property type="molecule type" value="Genomic_DNA"/>
</dbReference>
<dbReference type="OrthoDB" id="92543at2"/>
<reference evidence="1 2" key="1">
    <citation type="submission" date="2019-12" db="EMBL/GenBank/DDBJ databases">
        <title>Genomic-based taxomic classification of the family Erythrobacteraceae.</title>
        <authorList>
            <person name="Xu L."/>
        </authorList>
    </citation>
    <scope>NUCLEOTIDE SEQUENCE [LARGE SCALE GENOMIC DNA]</scope>
    <source>
        <strain evidence="1 2">DSM 16225</strain>
    </source>
</reference>
<protein>
    <recommendedName>
        <fullName evidence="3">Tetratricopeptide repeat protein</fullName>
    </recommendedName>
</protein>
<comment type="caution">
    <text evidence="1">The sequence shown here is derived from an EMBL/GenBank/DDBJ whole genome shotgun (WGS) entry which is preliminary data.</text>
</comment>
<gene>
    <name evidence="1" type="ORF">GRI42_08545</name>
</gene>
<evidence type="ECO:0008006" key="3">
    <source>
        <dbReference type="Google" id="ProtNLM"/>
    </source>
</evidence>
<evidence type="ECO:0000313" key="1">
    <source>
        <dbReference type="EMBL" id="MXO51350.1"/>
    </source>
</evidence>